<dbReference type="Pfam" id="PF00271">
    <property type="entry name" value="Helicase_C"/>
    <property type="match status" value="1"/>
</dbReference>
<dbReference type="InterPro" id="IPR014001">
    <property type="entry name" value="Helicase_ATP-bd"/>
</dbReference>
<feature type="domain" description="Helicase ATP-binding" evidence="1">
    <location>
        <begin position="72"/>
        <end position="242"/>
    </location>
</feature>
<dbReference type="SMART" id="SM00487">
    <property type="entry name" value="DEXDc"/>
    <property type="match status" value="1"/>
</dbReference>
<dbReference type="InterPro" id="IPR027417">
    <property type="entry name" value="P-loop_NTPase"/>
</dbReference>
<proteinExistence type="predicted"/>
<dbReference type="EMBL" id="FUZI01000001">
    <property type="protein sequence ID" value="SKC30732.1"/>
    <property type="molecule type" value="Genomic_DNA"/>
</dbReference>
<evidence type="ECO:0000313" key="3">
    <source>
        <dbReference type="Proteomes" id="UP000189966"/>
    </source>
</evidence>
<dbReference type="CDD" id="cd18785">
    <property type="entry name" value="SF2_C"/>
    <property type="match status" value="1"/>
</dbReference>
<dbReference type="CDD" id="cd17926">
    <property type="entry name" value="DEXHc_RE"/>
    <property type="match status" value="1"/>
</dbReference>
<dbReference type="Gene3D" id="3.40.50.300">
    <property type="entry name" value="P-loop containing nucleotide triphosphate hydrolases"/>
    <property type="match status" value="2"/>
</dbReference>
<dbReference type="PANTHER" id="PTHR47396">
    <property type="entry name" value="TYPE I RESTRICTION ENZYME ECOKI R PROTEIN"/>
    <property type="match status" value="1"/>
</dbReference>
<gene>
    <name evidence="2" type="primary">uvrB_1</name>
    <name evidence="2" type="ORF">CZ809_00209</name>
</gene>
<dbReference type="InterPro" id="IPR001650">
    <property type="entry name" value="Helicase_C-like"/>
</dbReference>
<sequence length="1000" mass="114187">MSMSEEPSREIVTFGKNELIWQSLLQDNTSMLTADDVHESWLRNNFNFVEESDNIAGLRSPQIGGIYAALAHIRSDERSTATVVMPTGTGKTETILSMVVAGKFKRTLVIVPSDALRKQTVEKFVSLGLLRELGLVTYLVLNPKVMAVKQGMVDSKEIDSFKDANVIIATASSLANYSNDDIKSLSNLCSHLIVDEAHHVVASTWNRVKEIFKGKPIFQFTATPFRSDKNRVDGKIIFNYPIKQAQKDGYFKPIEFHPIKEFVDDFSDKKIAKKAVSLLRKDRENGLNHILMARVSTIERSKKVFQHYEKYTDLNPIVINSKTKNKKEILDDIKNLKHSIIVCVDMLGEGFDLPQLKVCALHDIHKSINIMLQFTGRFTRKFTGLGNAKFVANIADAKVNNTLEELYSEDSDWNDIIQKIGTKKVSSEKEYQEFRQNFDSKGSNLLEQGISPKISTQVFRVTNSKWKPDQFIKFQDKNHEITDSTISKNKDTLIFSVKTMLSVPWSNSQQINDVSWDLYIIFYDKKTNLVYVHSSSTDGNVKRLVELVAKDAVKLTGENMFRVLGRVKRLRFQNIGLNKDKSDLRFIMYTGTNTKEAIPELEAQRARKSNIFGKGYEEGKMVTIGCSHKGKVWAMDSDSIDVWIKWCKKIGSKILDETINTNEIMKTAMQSEELKTYPKIQAINIDWPEDILRKNESRIDLLINDNHQSIINYQLEIKKDNILGNNEFDFILKSDHEIYNFKMSLNNEGGFIVSGSEKIKIRIGTKTQSLESYFSDNPPIIFLSDTSIIEGTLRHYCEETFAFPYDIEKIEVWDWKGIDISVESQRDIKISNSIQYKTIQTIKDQYDIVFDDDGSGEVADIVAIKNTQDEQLIIDFYHCKYCSKGSLPGARVDDVYQVSGQAVKSVKWVNCEEKLFERLISREKNRLQQQKSSRIDKGTLDLLVKYKKMSKYCISKYSMYIVQPAISKIKTNNDVLSIIGSAENYIKETTGINLSVISSK</sequence>
<dbReference type="InterPro" id="IPR050742">
    <property type="entry name" value="Helicase_Restrict-Modif_Enz"/>
</dbReference>
<reference evidence="2 3" key="1">
    <citation type="submission" date="2017-02" db="EMBL/GenBank/DDBJ databases">
        <authorList>
            <person name="Peterson S.W."/>
        </authorList>
    </citation>
    <scope>NUCLEOTIDE SEQUENCE [LARGE SCALE GENOMIC DNA]</scope>
    <source>
        <strain evidence="3">type strain: NCCB 100098</strain>
    </source>
</reference>
<dbReference type="GO" id="GO:0005829">
    <property type="term" value="C:cytosol"/>
    <property type="evidence" value="ECO:0007669"/>
    <property type="project" value="TreeGrafter"/>
</dbReference>
<dbReference type="GO" id="GO:0005524">
    <property type="term" value="F:ATP binding"/>
    <property type="evidence" value="ECO:0007669"/>
    <property type="project" value="InterPro"/>
</dbReference>
<dbReference type="PANTHER" id="PTHR47396:SF1">
    <property type="entry name" value="ATP-DEPENDENT HELICASE IRC3-RELATED"/>
    <property type="match status" value="1"/>
</dbReference>
<dbReference type="Proteomes" id="UP000189966">
    <property type="component" value="Unassembled WGS sequence"/>
</dbReference>
<dbReference type="InterPro" id="IPR006935">
    <property type="entry name" value="Helicase/UvrB_N"/>
</dbReference>
<dbReference type="AlphaFoldDB" id="A0A1T5HVK3"/>
<dbReference type="SUPFAM" id="SSF52540">
    <property type="entry name" value="P-loop containing nucleoside triphosphate hydrolases"/>
    <property type="match status" value="1"/>
</dbReference>
<accession>A0A1T5HVK3</accession>
<evidence type="ECO:0000259" key="1">
    <source>
        <dbReference type="PROSITE" id="PS51192"/>
    </source>
</evidence>
<dbReference type="GO" id="GO:0003677">
    <property type="term" value="F:DNA binding"/>
    <property type="evidence" value="ECO:0007669"/>
    <property type="project" value="InterPro"/>
</dbReference>
<dbReference type="RefSeq" id="WP_080155594.1">
    <property type="nucleotide sequence ID" value="NZ_FUZI01000001.1"/>
</dbReference>
<dbReference type="PROSITE" id="PS51192">
    <property type="entry name" value="HELICASE_ATP_BIND_1"/>
    <property type="match status" value="1"/>
</dbReference>
<protein>
    <submittedName>
        <fullName evidence="2">UvrABC system protein B</fullName>
    </submittedName>
</protein>
<organism evidence="2 3">
    <name type="scientific">Photobacterium piscicola</name>
    <dbReference type="NCBI Taxonomy" id="1378299"/>
    <lineage>
        <taxon>Bacteria</taxon>
        <taxon>Pseudomonadati</taxon>
        <taxon>Pseudomonadota</taxon>
        <taxon>Gammaproteobacteria</taxon>
        <taxon>Vibrionales</taxon>
        <taxon>Vibrionaceae</taxon>
        <taxon>Photobacterium</taxon>
    </lineage>
</organism>
<name>A0A1T5HVK3_9GAMM</name>
<evidence type="ECO:0000313" key="2">
    <source>
        <dbReference type="EMBL" id="SKC30732.1"/>
    </source>
</evidence>
<dbReference type="Pfam" id="PF04851">
    <property type="entry name" value="ResIII"/>
    <property type="match status" value="1"/>
</dbReference>
<dbReference type="GO" id="GO:0016787">
    <property type="term" value="F:hydrolase activity"/>
    <property type="evidence" value="ECO:0007669"/>
    <property type="project" value="InterPro"/>
</dbReference>
<dbReference type="SMART" id="SM00490">
    <property type="entry name" value="HELICc"/>
    <property type="match status" value="1"/>
</dbReference>